<dbReference type="GO" id="GO:0016787">
    <property type="term" value="F:hydrolase activity"/>
    <property type="evidence" value="ECO:0007669"/>
    <property type="project" value="InterPro"/>
</dbReference>
<sequence>MIMHKIIDFHSHLGDIFMYRKNVIYDPCTKLPAGSYDPFDQHALDRFEGPFLDPNKPEEVKNVIDMTALVSWTCTLERLTRHLDASNITNVCMYPVAPNIFFEDYLAASKIETRIIPFTCIDPRLSPEQVGEQVLRDYHRGAKGLKIHPILQKLSLSDARVIAALEAWEQTGLCVVSHTGINSYYPPALSVDNEVPENGDVKYFIELAKKFPKIPMVAAHAGGLTGGEEDILSEGMKGYDNLWVDTTFRSVDGMKKLVKVFGEDRVLFGVDRPFSRTDTSVEICFEAFGQWTALSEKIMYTNAAKIMQMI</sequence>
<dbReference type="AlphaFoldDB" id="A0A1M5FLL3"/>
<reference evidence="4" key="1">
    <citation type="submission" date="2016-11" db="EMBL/GenBank/DDBJ databases">
        <authorList>
            <person name="Varghese N."/>
            <person name="Submissions S."/>
        </authorList>
    </citation>
    <scope>NUCLEOTIDE SEQUENCE [LARGE SCALE GENOMIC DNA]</scope>
    <source>
        <strain evidence="4">DSM 27370</strain>
    </source>
</reference>
<dbReference type="STRING" id="1346286.SAMN05444362_11237"/>
<dbReference type="GO" id="GO:0005737">
    <property type="term" value="C:cytoplasm"/>
    <property type="evidence" value="ECO:0007669"/>
    <property type="project" value="TreeGrafter"/>
</dbReference>
<protein>
    <recommendedName>
        <fullName evidence="2">Amidohydrolase-related domain-containing protein</fullName>
    </recommendedName>
</protein>
<dbReference type="InterPro" id="IPR032465">
    <property type="entry name" value="ACMSD"/>
</dbReference>
<evidence type="ECO:0000259" key="2">
    <source>
        <dbReference type="Pfam" id="PF04909"/>
    </source>
</evidence>
<dbReference type="EMBL" id="FQUC01000012">
    <property type="protein sequence ID" value="SHF92314.1"/>
    <property type="molecule type" value="Genomic_DNA"/>
</dbReference>
<keyword evidence="1" id="KW-0456">Lyase</keyword>
<dbReference type="SUPFAM" id="SSF51556">
    <property type="entry name" value="Metallo-dependent hydrolases"/>
    <property type="match status" value="1"/>
</dbReference>
<dbReference type="Pfam" id="PF04909">
    <property type="entry name" value="Amidohydro_2"/>
    <property type="match status" value="1"/>
</dbReference>
<dbReference type="Gene3D" id="3.20.20.140">
    <property type="entry name" value="Metal-dependent hydrolases"/>
    <property type="match status" value="1"/>
</dbReference>
<gene>
    <name evidence="3" type="ORF">SAMN05444362_11237</name>
</gene>
<accession>A0A1M5FLL3</accession>
<evidence type="ECO:0000313" key="4">
    <source>
        <dbReference type="Proteomes" id="UP000184480"/>
    </source>
</evidence>
<dbReference type="InterPro" id="IPR032466">
    <property type="entry name" value="Metal_Hydrolase"/>
</dbReference>
<dbReference type="PANTHER" id="PTHR21240:SF28">
    <property type="entry name" value="ISO-OROTATE DECARBOXYLASE (EUROFUNG)"/>
    <property type="match status" value="1"/>
</dbReference>
<feature type="domain" description="Amidohydrolase-related" evidence="2">
    <location>
        <begin position="109"/>
        <end position="306"/>
    </location>
</feature>
<proteinExistence type="predicted"/>
<evidence type="ECO:0000313" key="3">
    <source>
        <dbReference type="EMBL" id="SHF92314.1"/>
    </source>
</evidence>
<dbReference type="GO" id="GO:0019748">
    <property type="term" value="P:secondary metabolic process"/>
    <property type="evidence" value="ECO:0007669"/>
    <property type="project" value="TreeGrafter"/>
</dbReference>
<name>A0A1M5FLL3_9BACT</name>
<dbReference type="PANTHER" id="PTHR21240">
    <property type="entry name" value="2-AMINO-3-CARBOXYLMUCONATE-6-SEMIALDEHYDE DECARBOXYLASE"/>
    <property type="match status" value="1"/>
</dbReference>
<organism evidence="3 4">
    <name type="scientific">Dysgonomonas macrotermitis</name>
    <dbReference type="NCBI Taxonomy" id="1346286"/>
    <lineage>
        <taxon>Bacteria</taxon>
        <taxon>Pseudomonadati</taxon>
        <taxon>Bacteroidota</taxon>
        <taxon>Bacteroidia</taxon>
        <taxon>Bacteroidales</taxon>
        <taxon>Dysgonomonadaceae</taxon>
        <taxon>Dysgonomonas</taxon>
    </lineage>
</organism>
<dbReference type="InterPro" id="IPR006680">
    <property type="entry name" value="Amidohydro-rel"/>
</dbReference>
<keyword evidence="4" id="KW-1185">Reference proteome</keyword>
<dbReference type="GO" id="GO:0016831">
    <property type="term" value="F:carboxy-lyase activity"/>
    <property type="evidence" value="ECO:0007669"/>
    <property type="project" value="InterPro"/>
</dbReference>
<evidence type="ECO:0000256" key="1">
    <source>
        <dbReference type="ARBA" id="ARBA00023239"/>
    </source>
</evidence>
<dbReference type="Proteomes" id="UP000184480">
    <property type="component" value="Unassembled WGS sequence"/>
</dbReference>